<sequence>MTTAPVASAPKKGSRLNRNNIPTTLIVTLIPVCVALNIVGGYIASALRLPVYLDMIGTAISAIVLGPWWGALVGVLTNGGSALISGPVSLPFALVNIVGALIWGYGVRSWKLGRTIPRFFLLNVIVAVACTIVAAPIIVLVFGGATGNGADALTGTFLAVGQNLVGSVFSSNILTSLADKIIGGFVALAIIEALPKSLTADIDIVKATPLKGILLAVAGVVVGVLIIVVFLAINAGASA</sequence>
<name>A0ABT9BKR6_9MICO</name>
<feature type="transmembrane region" description="Helical" evidence="1">
    <location>
        <begin position="89"/>
        <end position="107"/>
    </location>
</feature>
<evidence type="ECO:0000256" key="1">
    <source>
        <dbReference type="SAM" id="Phobius"/>
    </source>
</evidence>
<accession>A0ABT9BKR6</accession>
<keyword evidence="1" id="KW-0812">Transmembrane</keyword>
<organism evidence="2 3">
    <name type="scientific">Antiquaquibacter soli</name>
    <dbReference type="NCBI Taxonomy" id="3064523"/>
    <lineage>
        <taxon>Bacteria</taxon>
        <taxon>Bacillati</taxon>
        <taxon>Actinomycetota</taxon>
        <taxon>Actinomycetes</taxon>
        <taxon>Micrococcales</taxon>
        <taxon>Microbacteriaceae</taxon>
        <taxon>Antiquaquibacter</taxon>
    </lineage>
</organism>
<keyword evidence="3" id="KW-1185">Reference proteome</keyword>
<feature type="transmembrane region" description="Helical" evidence="1">
    <location>
        <begin position="51"/>
        <end position="69"/>
    </location>
</feature>
<dbReference type="EMBL" id="JAUQUB010000001">
    <property type="protein sequence ID" value="MDO7881613.1"/>
    <property type="molecule type" value="Genomic_DNA"/>
</dbReference>
<evidence type="ECO:0000313" key="3">
    <source>
        <dbReference type="Proteomes" id="UP001241072"/>
    </source>
</evidence>
<feature type="transmembrane region" description="Helical" evidence="1">
    <location>
        <begin position="20"/>
        <end position="44"/>
    </location>
</feature>
<keyword evidence="1" id="KW-0472">Membrane</keyword>
<dbReference type="Proteomes" id="UP001241072">
    <property type="component" value="Unassembled WGS sequence"/>
</dbReference>
<proteinExistence type="predicted"/>
<comment type="caution">
    <text evidence="2">The sequence shown here is derived from an EMBL/GenBank/DDBJ whole genome shotgun (WGS) entry which is preliminary data.</text>
</comment>
<protein>
    <recommendedName>
        <fullName evidence="4">ECF transporter S component</fullName>
    </recommendedName>
</protein>
<feature type="transmembrane region" description="Helical" evidence="1">
    <location>
        <begin position="119"/>
        <end position="144"/>
    </location>
</feature>
<evidence type="ECO:0008006" key="4">
    <source>
        <dbReference type="Google" id="ProtNLM"/>
    </source>
</evidence>
<dbReference type="Gene3D" id="1.10.1760.20">
    <property type="match status" value="1"/>
</dbReference>
<reference evidence="2 3" key="1">
    <citation type="submission" date="2023-07" db="EMBL/GenBank/DDBJ databases">
        <title>Protaetiibacter sp. nov WY-16 isolated from soil.</title>
        <authorList>
            <person name="Liu B."/>
            <person name="Wan Y."/>
        </authorList>
    </citation>
    <scope>NUCLEOTIDE SEQUENCE [LARGE SCALE GENOMIC DNA]</scope>
    <source>
        <strain evidence="2 3">WY-16</strain>
    </source>
</reference>
<evidence type="ECO:0000313" key="2">
    <source>
        <dbReference type="EMBL" id="MDO7881613.1"/>
    </source>
</evidence>
<gene>
    <name evidence="2" type="ORF">Q5716_05155</name>
</gene>
<feature type="transmembrane region" description="Helical" evidence="1">
    <location>
        <begin position="212"/>
        <end position="233"/>
    </location>
</feature>
<dbReference type="RefSeq" id="WP_305002021.1">
    <property type="nucleotide sequence ID" value="NZ_JAUQUB010000001.1"/>
</dbReference>
<keyword evidence="1" id="KW-1133">Transmembrane helix</keyword>